<dbReference type="GO" id="GO:0003824">
    <property type="term" value="F:catalytic activity"/>
    <property type="evidence" value="ECO:0007669"/>
    <property type="project" value="UniProtKB-ARBA"/>
</dbReference>
<name>A0A509E8T3_9HYPH</name>
<evidence type="ECO:0000313" key="3">
    <source>
        <dbReference type="EMBL" id="VUD70508.1"/>
    </source>
</evidence>
<proteinExistence type="predicted"/>
<keyword evidence="4" id="KW-1185">Reference proteome</keyword>
<dbReference type="OrthoDB" id="8993954at2"/>
<feature type="domain" description="Aerobactin siderophore biosynthesis IucA/IucC-like C-terminal" evidence="2">
    <location>
        <begin position="66"/>
        <end position="173"/>
    </location>
</feature>
<dbReference type="EMBL" id="CABFPH010000009">
    <property type="protein sequence ID" value="VUD70508.1"/>
    <property type="molecule type" value="Genomic_DNA"/>
</dbReference>
<dbReference type="Pfam" id="PF06276">
    <property type="entry name" value="FhuF"/>
    <property type="match status" value="1"/>
</dbReference>
<dbReference type="InterPro" id="IPR022770">
    <property type="entry name" value="IucA/IucC-like_C"/>
</dbReference>
<organism evidence="3 4">
    <name type="scientific">Methylobacterium symbioticum</name>
    <dbReference type="NCBI Taxonomy" id="2584084"/>
    <lineage>
        <taxon>Bacteria</taxon>
        <taxon>Pseudomonadati</taxon>
        <taxon>Pseudomonadota</taxon>
        <taxon>Alphaproteobacteria</taxon>
        <taxon>Hyphomicrobiales</taxon>
        <taxon>Methylobacteriaceae</taxon>
        <taxon>Methylobacterium</taxon>
    </lineage>
</organism>
<evidence type="ECO:0000313" key="4">
    <source>
        <dbReference type="Proteomes" id="UP000410984"/>
    </source>
</evidence>
<evidence type="ECO:0000259" key="2">
    <source>
        <dbReference type="Pfam" id="PF06276"/>
    </source>
</evidence>
<dbReference type="Proteomes" id="UP000410984">
    <property type="component" value="Unassembled WGS sequence"/>
</dbReference>
<protein>
    <recommendedName>
        <fullName evidence="2">Aerobactin siderophore biosynthesis IucA/IucC-like C-terminal domain-containing protein</fullName>
    </recommendedName>
</protein>
<dbReference type="InterPro" id="IPR008090">
    <property type="entry name" value="Fe_iron_reduct"/>
</dbReference>
<feature type="region of interest" description="Disordered" evidence="1">
    <location>
        <begin position="203"/>
        <end position="241"/>
    </location>
</feature>
<accession>A0A509E8T3</accession>
<dbReference type="AlphaFoldDB" id="A0A509E8T3"/>
<sequence length="290" mass="29691">MIADVARRVPDSLRAYRDGVAAGPGGPASVPLVALRDPAVFDAALSAFGAGLGAVSAGVDRRALVSYWSQFYFAALATPALTALVRLGRPLPLAFDTTSLELDAQGRPLRLLVEPDAPDQAPGLAGLIAEHLHPFVDLCHARCGLAPRVLWGNAAVIFDHVARELGETDAPACAEIGACLGWCPGPACAKALSADVEAGSAQESAPQALSADVEAGSASGGASRQRPKDVIRSDRGGHGSGSPLARALCAGPSGCRRRTCCLRQRLPGVPSCGALCPLECATGRCPESRC</sequence>
<gene>
    <name evidence="3" type="ORF">MET9862_01077</name>
</gene>
<reference evidence="3 4" key="1">
    <citation type="submission" date="2019-06" db="EMBL/GenBank/DDBJ databases">
        <authorList>
            <person name="Rodrigo-Torres L."/>
            <person name="Arahal R. D."/>
            <person name="Lucena T."/>
        </authorList>
    </citation>
    <scope>NUCLEOTIDE SEQUENCE [LARGE SCALE GENOMIC DNA]</scope>
    <source>
        <strain evidence="3 4">SB0023/3</strain>
    </source>
</reference>
<dbReference type="NCBIfam" id="TIGR03951">
    <property type="entry name" value="Fe_III_red_FhuF"/>
    <property type="match status" value="1"/>
</dbReference>
<feature type="compositionally biased region" description="Basic and acidic residues" evidence="1">
    <location>
        <begin position="226"/>
        <end position="237"/>
    </location>
</feature>
<evidence type="ECO:0000256" key="1">
    <source>
        <dbReference type="SAM" id="MobiDB-lite"/>
    </source>
</evidence>
<dbReference type="RefSeq" id="WP_142582077.1">
    <property type="nucleotide sequence ID" value="NZ_CABFPH010000009.1"/>
</dbReference>